<keyword evidence="11" id="KW-1185">Reference proteome</keyword>
<keyword evidence="5" id="KW-0862">Zinc</keyword>
<dbReference type="PANTHER" id="PTHR24394:SF29">
    <property type="entry name" value="MYONEURIN"/>
    <property type="match status" value="1"/>
</dbReference>
<dbReference type="OrthoDB" id="6365676at2759"/>
<proteinExistence type="predicted"/>
<reference evidence="11" key="1">
    <citation type="submission" date="2017-12" db="EMBL/GenBank/DDBJ databases">
        <authorList>
            <consortium name="DOE Joint Genome Institute"/>
            <person name="Mondo S.J."/>
            <person name="Kjaerbolling I."/>
            <person name="Vesth T.C."/>
            <person name="Frisvad J.C."/>
            <person name="Nybo J.L."/>
            <person name="Theobald S."/>
            <person name="Kuo A."/>
            <person name="Bowyer P."/>
            <person name="Matsuda Y."/>
            <person name="Lyhne E.K."/>
            <person name="Kogle M.E."/>
            <person name="Clum A."/>
            <person name="Lipzen A."/>
            <person name="Salamov A."/>
            <person name="Ngan C.Y."/>
            <person name="Daum C."/>
            <person name="Chiniquy J."/>
            <person name="Barry K."/>
            <person name="LaButti K."/>
            <person name="Haridas S."/>
            <person name="Simmons B.A."/>
            <person name="Magnuson J.K."/>
            <person name="Mortensen U.H."/>
            <person name="Larsen T.O."/>
            <person name="Grigoriev I.V."/>
            <person name="Baker S.E."/>
            <person name="Andersen M.R."/>
            <person name="Nordberg H.P."/>
            <person name="Cantor M.N."/>
            <person name="Hua S.X."/>
        </authorList>
    </citation>
    <scope>NUCLEOTIDE SEQUENCE [LARGE SCALE GENOMIC DNA]</scope>
    <source>
        <strain evidence="11">IBT 19404</strain>
    </source>
</reference>
<keyword evidence="2" id="KW-0479">Metal-binding</keyword>
<evidence type="ECO:0000256" key="4">
    <source>
        <dbReference type="ARBA" id="ARBA00022771"/>
    </source>
</evidence>
<evidence type="ECO:0000256" key="3">
    <source>
        <dbReference type="ARBA" id="ARBA00022737"/>
    </source>
</evidence>
<evidence type="ECO:0000259" key="9">
    <source>
        <dbReference type="PROSITE" id="PS50157"/>
    </source>
</evidence>
<evidence type="ECO:0000256" key="7">
    <source>
        <dbReference type="PROSITE-ProRule" id="PRU00042"/>
    </source>
</evidence>
<dbReference type="PROSITE" id="PS50157">
    <property type="entry name" value="ZINC_FINGER_C2H2_2"/>
    <property type="match status" value="2"/>
</dbReference>
<dbReference type="GO" id="GO:0008270">
    <property type="term" value="F:zinc ion binding"/>
    <property type="evidence" value="ECO:0007669"/>
    <property type="project" value="UniProtKB-KW"/>
</dbReference>
<dbReference type="EMBL" id="KZ559536">
    <property type="protein sequence ID" value="PLN81520.1"/>
    <property type="molecule type" value="Genomic_DNA"/>
</dbReference>
<accession>A0A2J5HWC5</accession>
<evidence type="ECO:0000256" key="5">
    <source>
        <dbReference type="ARBA" id="ARBA00022833"/>
    </source>
</evidence>
<comment type="subcellular location">
    <subcellularLocation>
        <location evidence="1">Nucleus</location>
    </subcellularLocation>
</comment>
<dbReference type="PROSITE" id="PS00028">
    <property type="entry name" value="ZINC_FINGER_C2H2_1"/>
    <property type="match status" value="1"/>
</dbReference>
<feature type="compositionally biased region" description="Polar residues" evidence="8">
    <location>
        <begin position="42"/>
        <end position="62"/>
    </location>
</feature>
<dbReference type="Proteomes" id="UP000235023">
    <property type="component" value="Unassembled WGS sequence"/>
</dbReference>
<dbReference type="PANTHER" id="PTHR24394">
    <property type="entry name" value="ZINC FINGER PROTEIN"/>
    <property type="match status" value="1"/>
</dbReference>
<dbReference type="Gene3D" id="3.30.160.60">
    <property type="entry name" value="Classic Zinc Finger"/>
    <property type="match status" value="2"/>
</dbReference>
<evidence type="ECO:0000256" key="1">
    <source>
        <dbReference type="ARBA" id="ARBA00004123"/>
    </source>
</evidence>
<keyword evidence="3" id="KW-0677">Repeat</keyword>
<dbReference type="InterPro" id="IPR013087">
    <property type="entry name" value="Znf_C2H2_type"/>
</dbReference>
<keyword evidence="6" id="KW-0539">Nucleus</keyword>
<evidence type="ECO:0000256" key="6">
    <source>
        <dbReference type="ARBA" id="ARBA00023242"/>
    </source>
</evidence>
<dbReference type="SUPFAM" id="SSF57667">
    <property type="entry name" value="beta-beta-alpha zinc fingers"/>
    <property type="match status" value="1"/>
</dbReference>
<dbReference type="FunFam" id="3.30.160.60:FF:002343">
    <property type="entry name" value="Zinc finger protein 33A"/>
    <property type="match status" value="1"/>
</dbReference>
<name>A0A2J5HWC5_9EURO</name>
<keyword evidence="4 7" id="KW-0863">Zinc-finger</keyword>
<feature type="region of interest" description="Disordered" evidence="8">
    <location>
        <begin position="202"/>
        <end position="284"/>
    </location>
</feature>
<feature type="domain" description="C2H2-type" evidence="9">
    <location>
        <begin position="156"/>
        <end position="188"/>
    </location>
</feature>
<dbReference type="SMART" id="SM00355">
    <property type="entry name" value="ZnF_C2H2"/>
    <property type="match status" value="1"/>
</dbReference>
<feature type="compositionally biased region" description="Polar residues" evidence="8">
    <location>
        <begin position="124"/>
        <end position="140"/>
    </location>
</feature>
<dbReference type="GO" id="GO:0000981">
    <property type="term" value="F:DNA-binding transcription factor activity, RNA polymerase II-specific"/>
    <property type="evidence" value="ECO:0007669"/>
    <property type="project" value="TreeGrafter"/>
</dbReference>
<protein>
    <submittedName>
        <fullName evidence="10">Putative C2H2 transcription factor</fullName>
    </submittedName>
</protein>
<feature type="compositionally biased region" description="Polar residues" evidence="8">
    <location>
        <begin position="83"/>
        <end position="102"/>
    </location>
</feature>
<feature type="domain" description="C2H2-type" evidence="9">
    <location>
        <begin position="189"/>
        <end position="219"/>
    </location>
</feature>
<dbReference type="GO" id="GO:0005634">
    <property type="term" value="C:nucleus"/>
    <property type="evidence" value="ECO:0007669"/>
    <property type="project" value="UniProtKB-SubCell"/>
</dbReference>
<evidence type="ECO:0000313" key="11">
    <source>
        <dbReference type="Proteomes" id="UP000235023"/>
    </source>
</evidence>
<evidence type="ECO:0000256" key="8">
    <source>
        <dbReference type="SAM" id="MobiDB-lite"/>
    </source>
</evidence>
<dbReference type="AlphaFoldDB" id="A0A2J5HWC5"/>
<organism evidence="10 11">
    <name type="scientific">Aspergillus taichungensis</name>
    <dbReference type="NCBI Taxonomy" id="482145"/>
    <lineage>
        <taxon>Eukaryota</taxon>
        <taxon>Fungi</taxon>
        <taxon>Dikarya</taxon>
        <taxon>Ascomycota</taxon>
        <taxon>Pezizomycotina</taxon>
        <taxon>Eurotiomycetes</taxon>
        <taxon>Eurotiomycetidae</taxon>
        <taxon>Eurotiales</taxon>
        <taxon>Aspergillaceae</taxon>
        <taxon>Aspergillus</taxon>
        <taxon>Aspergillus subgen. Circumdati</taxon>
    </lineage>
</organism>
<gene>
    <name evidence="10" type="ORF">BDW42DRAFT_168912</name>
</gene>
<evidence type="ECO:0000256" key="2">
    <source>
        <dbReference type="ARBA" id="ARBA00022723"/>
    </source>
</evidence>
<evidence type="ECO:0000313" key="10">
    <source>
        <dbReference type="EMBL" id="PLN81520.1"/>
    </source>
</evidence>
<feature type="region of interest" description="Disordered" evidence="8">
    <location>
        <begin position="30"/>
        <end position="154"/>
    </location>
</feature>
<sequence>MCSKASLVSILNNDDNPSFAVRSAPKIYRHHSSPSYPYVPEQQPQAPASDASYGNTHINSSGAKPRVMRHPFDPVSEAAQPASPGSSDCSYDYTSSAGSYFHSSRPEPYTYPPSAAREQEKRLSGSSTVDPPSPQTSISGSKEPMAPKGITRKNKYPCPFAASHGCTATFTTSGHAARHGKKHTGEKSVHCPICDKAFTRKDNMKQHRRTHRTHSESMPMGIEGDNGGSGAAWTSQQSNPGYGHRRSISQSRMDRPAYDSMTLHPTPPGGRHHEPPRGAISPQA</sequence>
<dbReference type="InterPro" id="IPR036236">
    <property type="entry name" value="Znf_C2H2_sf"/>
</dbReference>
<dbReference type="Pfam" id="PF00096">
    <property type="entry name" value="zf-C2H2"/>
    <property type="match status" value="1"/>
</dbReference>